<reference evidence="1 2" key="1">
    <citation type="submission" date="2015-01" db="EMBL/GenBank/DDBJ databases">
        <title>Ahrensia donghaiensis sp. nov., a novel dimethylsulphoniopropionate-cleavage bacterium isolated from seawater and emended descriptions of the genus Ahrensia and Ahrensia kielensis.</title>
        <authorList>
            <person name="Liu J."/>
        </authorList>
    </citation>
    <scope>NUCLEOTIDE SEQUENCE [LARGE SCALE GENOMIC DNA]</scope>
    <source>
        <strain evidence="1 2">LZD062</strain>
    </source>
</reference>
<evidence type="ECO:0000313" key="2">
    <source>
        <dbReference type="Proteomes" id="UP000038011"/>
    </source>
</evidence>
<dbReference type="EMBL" id="JXMU01000036">
    <property type="protein sequence ID" value="KPA99973.1"/>
    <property type="molecule type" value="Genomic_DNA"/>
</dbReference>
<accession>A0A0N0VL68</accession>
<dbReference type="PATRIC" id="fig|1514904.3.peg.2679"/>
<proteinExistence type="predicted"/>
<name>A0A0N0VL68_9HYPH</name>
<dbReference type="Proteomes" id="UP000038011">
    <property type="component" value="Unassembled WGS sequence"/>
</dbReference>
<gene>
    <name evidence="1" type="ORF">SU32_16355</name>
</gene>
<dbReference type="InterPro" id="IPR006448">
    <property type="entry name" value="Phage_term_ssu_P27"/>
</dbReference>
<sequence length="130" mass="14508">MRGTKPHLVVDNGAVKRSPPAPSWLSLEAKKEWKRVINLLVDRRILTRADLASLENYCTAIGQVRDCEKHLQENGHVIDVDGVMKRNPSVGIQSDAMTRARLLAAELGLTPVSRSRPTIRDQEDDDSLLD</sequence>
<dbReference type="Pfam" id="PF05119">
    <property type="entry name" value="Terminase_4"/>
    <property type="match status" value="1"/>
</dbReference>
<protein>
    <submittedName>
        <fullName evidence="1">Terminase</fullName>
    </submittedName>
</protein>
<dbReference type="STRING" id="1514904.SU32_16355"/>
<evidence type="ECO:0000313" key="1">
    <source>
        <dbReference type="EMBL" id="KPA99973.1"/>
    </source>
</evidence>
<comment type="caution">
    <text evidence="1">The sequence shown here is derived from an EMBL/GenBank/DDBJ whole genome shotgun (WGS) entry which is preliminary data.</text>
</comment>
<dbReference type="NCBIfam" id="TIGR01558">
    <property type="entry name" value="sm_term_P27"/>
    <property type="match status" value="1"/>
</dbReference>
<dbReference type="OrthoDB" id="7843333at2"/>
<dbReference type="RefSeq" id="WP_054000457.1">
    <property type="nucleotide sequence ID" value="NZ_JXMU01000036.1"/>
</dbReference>
<dbReference type="AlphaFoldDB" id="A0A0N0VL68"/>
<keyword evidence="2" id="KW-1185">Reference proteome</keyword>
<organism evidence="1 2">
    <name type="scientific">Ahrensia marina</name>
    <dbReference type="NCBI Taxonomy" id="1514904"/>
    <lineage>
        <taxon>Bacteria</taxon>
        <taxon>Pseudomonadati</taxon>
        <taxon>Pseudomonadota</taxon>
        <taxon>Alphaproteobacteria</taxon>
        <taxon>Hyphomicrobiales</taxon>
        <taxon>Ahrensiaceae</taxon>
        <taxon>Ahrensia</taxon>
    </lineage>
</organism>